<dbReference type="NCBIfam" id="TIGR02388">
    <property type="entry name" value="rpoC2_cyan"/>
    <property type="match status" value="1"/>
</dbReference>
<dbReference type="Gene3D" id="1.10.150.390">
    <property type="match status" value="1"/>
</dbReference>
<dbReference type="CDD" id="cd02655">
    <property type="entry name" value="RNAP_beta'_C"/>
    <property type="match status" value="1"/>
</dbReference>
<dbReference type="GO" id="GO:0006351">
    <property type="term" value="P:DNA-templated transcription"/>
    <property type="evidence" value="ECO:0007669"/>
    <property type="project" value="UniProtKB-UniRule"/>
</dbReference>
<keyword evidence="9" id="KW-0150">Chloroplast</keyword>
<dbReference type="Gene3D" id="1.10.132.30">
    <property type="match status" value="1"/>
</dbReference>
<comment type="function">
    <text evidence="6">DNA-dependent RNA polymerase catalyzes the transcription of DNA into RNA using the four ribonucleoside triphosphates as substrates.</text>
</comment>
<dbReference type="GO" id="GO:0000428">
    <property type="term" value="C:DNA-directed RNA polymerase complex"/>
    <property type="evidence" value="ECO:0007669"/>
    <property type="project" value="UniProtKB-KW"/>
</dbReference>
<dbReference type="InterPro" id="IPR007083">
    <property type="entry name" value="RNA_pol_Rpb1_4"/>
</dbReference>
<feature type="domain" description="RNA polymerase Rpb1" evidence="7">
    <location>
        <begin position="172"/>
        <end position="546"/>
    </location>
</feature>
<keyword evidence="4 6" id="KW-0548">Nucleotidyltransferase</keyword>
<dbReference type="RefSeq" id="YP_009531968.1">
    <property type="nucleotide sequence ID" value="NC_039753.1"/>
</dbReference>
<dbReference type="GO" id="GO:0003899">
    <property type="term" value="F:DNA-directed RNA polymerase activity"/>
    <property type="evidence" value="ECO:0007669"/>
    <property type="project" value="UniProtKB-UniRule"/>
</dbReference>
<dbReference type="GO" id="GO:0003677">
    <property type="term" value="F:DNA binding"/>
    <property type="evidence" value="ECO:0007669"/>
    <property type="project" value="UniProtKB-UniRule"/>
</dbReference>
<evidence type="ECO:0000256" key="6">
    <source>
        <dbReference type="HAMAP-Rule" id="MF_01324"/>
    </source>
</evidence>
<reference evidence="9" key="1">
    <citation type="journal article" date="2018" name="Am. J. Bot.">
        <title>Order-level fern plastome phylogenomics: new insights from Hymenophyllales.</title>
        <authorList>
            <person name="Kuo L.Y."/>
            <person name="Qi X."/>
            <person name="Ma H."/>
            <person name="Li F.W."/>
        </authorList>
    </citation>
    <scope>NUCLEOTIDE SEQUENCE</scope>
</reference>
<dbReference type="EMBL" id="MH265124">
    <property type="protein sequence ID" value="AXZ96977.1"/>
    <property type="molecule type" value="Genomic_DNA"/>
</dbReference>
<protein>
    <recommendedName>
        <fullName evidence="6">DNA-directed RNA polymerase subunit beta''</fullName>
        <ecNumber evidence="6">2.7.7.6</ecNumber>
    </recommendedName>
    <alternativeName>
        <fullName evidence="6">PEP</fullName>
    </alternativeName>
    <alternativeName>
        <fullName evidence="6">Plastid-encoded RNA polymerase subunit beta''</fullName>
        <shortName evidence="6">RNA polymerase subunit beta''</shortName>
    </alternativeName>
</protein>
<evidence type="ECO:0000256" key="1">
    <source>
        <dbReference type="ARBA" id="ARBA00022478"/>
    </source>
</evidence>
<evidence type="ECO:0000256" key="4">
    <source>
        <dbReference type="ARBA" id="ARBA00022695"/>
    </source>
</evidence>
<evidence type="ECO:0000313" key="9">
    <source>
        <dbReference type="EMBL" id="AXZ96977.1"/>
    </source>
</evidence>
<evidence type="ECO:0000259" key="8">
    <source>
        <dbReference type="Pfam" id="PF05000"/>
    </source>
</evidence>
<dbReference type="InterPro" id="IPR007081">
    <property type="entry name" value="RNA_pol_Rpb1_5"/>
</dbReference>
<feature type="domain" description="RNA polymerase Rpb1" evidence="7">
    <location>
        <begin position="1192"/>
        <end position="1233"/>
    </location>
</feature>
<dbReference type="InterPro" id="IPR042102">
    <property type="entry name" value="RNA_pol_Rpb1_3_sf"/>
</dbReference>
<evidence type="ECO:0000256" key="2">
    <source>
        <dbReference type="ARBA" id="ARBA00022640"/>
    </source>
</evidence>
<evidence type="ECO:0000256" key="3">
    <source>
        <dbReference type="ARBA" id="ARBA00022679"/>
    </source>
</evidence>
<dbReference type="GO" id="GO:0009507">
    <property type="term" value="C:chloroplast"/>
    <property type="evidence" value="ECO:0007669"/>
    <property type="project" value="UniProtKB-SubCell"/>
</dbReference>
<dbReference type="Gene3D" id="1.10.274.100">
    <property type="entry name" value="RNA polymerase Rpb1, domain 3"/>
    <property type="match status" value="1"/>
</dbReference>
<keyword evidence="2 9" id="KW-0934">Plastid</keyword>
<comment type="subunit">
    <text evidence="6">In plastids the minimal PEP RNA polymerase catalytic core is composed of four subunits: alpha, beta, beta', and beta''. When a (nuclear-encoded) sigma factor is associated with the core the holoenzyme is formed, which can initiate transcription.</text>
</comment>
<dbReference type="EC" id="2.7.7.6" evidence="6"/>
<dbReference type="InterPro" id="IPR050254">
    <property type="entry name" value="RNA_pol_beta''_euk"/>
</dbReference>
<name>A0A385KNV4_9MONI</name>
<dbReference type="Pfam" id="PF05000">
    <property type="entry name" value="RNA_pol_Rpb1_4"/>
    <property type="match status" value="1"/>
</dbReference>
<dbReference type="InterPro" id="IPR012756">
    <property type="entry name" value="DNA-dir_RpoC2_beta_pp"/>
</dbReference>
<dbReference type="PANTHER" id="PTHR34995:SF1">
    <property type="entry name" value="DNA-DIRECTED RNA POLYMERASE SUBUNIT BETA"/>
    <property type="match status" value="1"/>
</dbReference>
<evidence type="ECO:0000256" key="5">
    <source>
        <dbReference type="ARBA" id="ARBA00023163"/>
    </source>
</evidence>
<sequence>MADRAELLSYNKMMDRTAIKQLISRLAIHFGIAYTTNILDQIKILGFQQATKVSISLGIDDLLTVPSKGWLVQDVERQGYISEQYHRYGGLHAVEKLRQSIETWYATSEWLRQEMNPNFTMTDPTNPVHMMSFSGARGSTSQVHQLVGMRGLMSDPRGQVIDLPIRNNLREGLSLTEYIISCYGARKGVVDTAVRTSDAGYLTRRLVEVVQHIVVREKDCETIRSITVNLIEGRKGFIQTISQKRLIGRVLADNVYSDMRCIATRNQDIGNELASNLIKATQPIHVRSPLTCRSIFWIRQLCYGWSLAYHDSIELGEAVGIIAGQSIGEPGTQSTLRTFHTGGVSTGDIAEHVRIPFSGLISFDENLVCATRTRHGHPAWLCENELPISMKSRNDTHNSVVPAQSLLLIRNNQYVESKQIIAEIRSKEFPLKERIKKHIYPNLEGEIYWSRIEYYLSQHTHSNICVASKTGHIWVLTGASGGSEKSTLSYLSYEDQDRINTRFYSDNTKNKQEFKRINKKELNADDFETNPKLVISSSSSLASTLSSSILKIERDKQNLVSSRSKQKEEIHSKRSSIAFDLWVPNYRILSGNNILATSENPDYQTSISGILRYGTIRVEPIEKKELVLNDETPNTFRSWYKVIKEGNFFLIPEEVYIIYEPSSSVLVANNSIIEAGTQVTSNIISQVGGSVQIRKIRKSIEIRLLPGYIYYPQKMTTMYEHIDTLIPPGNRILDGFKCDNWVYVQSITSSKRKRETSVLIRPVIEYNISNESLVQIAPPSKIPKTWECSKFQAFTYIFYRDGEEIRVRNNINIQLVQTCLVVDCPEYSLSGKTYMSFTNITINNILSTFLQANSLILGNNKVSTKLMFNQKRSFVNPKLYNENKNSLAKDQGIVHLVPTQNKSRLILSSVNLFCNLFLFSDLDRMDGYPTSPGSKENTLFKKRDIKDLCLNYRDGFSSKDNSILKRRLMDSRELDLTLIKRKDRKLGLLGDLQSILELSLSSPFISTNQVCSSKDCVADSDSIYPLKHRNRYSIDENELIFNYPQTIFLKGCLSKQIPLFSNLYKALNLGLLISEKVRFDRNDICSQSGQIIAIYKGYFLIRAAKPYLVTQGATIHKDHGDTIKEGDTLITLLYDRLRSGDIIQGLPKVEQLLEPRFTGFVSTRIEDIFEKWNRGITRLIGNLWSHFLSVEISMEHCQSVLINQIRKIYGSQGVQISDRHLEIIIRQITSKIITLEDGITNVFLPGELIESSQAQRMNRVLKKVIFFEPIVLGMTRASLNTTSFISEASFQETTRVLAKAALQGRIDWLRGLKENIILGYMVPIGTGSKEVICQLNVEKQKGFYSIMWNFNQFDKKLENILPDCEGKPSSHHALMIHEKLKKPFLEVAIDS</sequence>
<geneLocation type="chloroplast" evidence="9"/>
<keyword evidence="1 6" id="KW-0240">DNA-directed RNA polymerase</keyword>
<organism evidence="9">
    <name type="scientific">Hymenophyllum holochilum</name>
    <dbReference type="NCBI Taxonomy" id="2137820"/>
    <lineage>
        <taxon>Eukaryota</taxon>
        <taxon>Viridiplantae</taxon>
        <taxon>Streptophyta</taxon>
        <taxon>Embryophyta</taxon>
        <taxon>Tracheophyta</taxon>
        <taxon>Polypodiopsida</taxon>
        <taxon>Polypodiidae</taxon>
        <taxon>Hymenophyllales</taxon>
        <taxon>Hymenophyllaceae</taxon>
        <taxon>Hymenophylloideae</taxon>
        <taxon>Hymenophyllum</taxon>
    </lineage>
</organism>
<comment type="catalytic activity">
    <reaction evidence="6">
        <text>RNA(n) + a ribonucleoside 5'-triphosphate = RNA(n+1) + diphosphate</text>
        <dbReference type="Rhea" id="RHEA:21248"/>
        <dbReference type="Rhea" id="RHEA-COMP:14527"/>
        <dbReference type="Rhea" id="RHEA-COMP:17342"/>
        <dbReference type="ChEBI" id="CHEBI:33019"/>
        <dbReference type="ChEBI" id="CHEBI:61557"/>
        <dbReference type="ChEBI" id="CHEBI:140395"/>
        <dbReference type="EC" id="2.7.7.6"/>
    </reaction>
</comment>
<dbReference type="Pfam" id="PF04998">
    <property type="entry name" value="RNA_pol_Rpb1_5"/>
    <property type="match status" value="2"/>
</dbReference>
<dbReference type="InterPro" id="IPR038120">
    <property type="entry name" value="Rpb1_funnel_sf"/>
</dbReference>
<keyword evidence="5 6" id="KW-0804">Transcription</keyword>
<evidence type="ECO:0000259" key="7">
    <source>
        <dbReference type="Pfam" id="PF04998"/>
    </source>
</evidence>
<comment type="similarity">
    <text evidence="6">Belongs to the RNA polymerase beta' chain family. RpoC2 subfamily.</text>
</comment>
<dbReference type="SUPFAM" id="SSF64484">
    <property type="entry name" value="beta and beta-prime subunits of DNA dependent RNA-polymerase"/>
    <property type="match status" value="1"/>
</dbReference>
<dbReference type="HAMAP" id="MF_01324">
    <property type="entry name" value="RNApol_bact_RpoC2"/>
    <property type="match status" value="1"/>
</dbReference>
<dbReference type="PANTHER" id="PTHR34995">
    <property type="entry name" value="DNA-DIRECTED RNA POLYMERASE SUBUNIT BETA"/>
    <property type="match status" value="1"/>
</dbReference>
<dbReference type="GeneID" id="38332989"/>
<gene>
    <name evidence="6 9" type="primary">rpoC2</name>
</gene>
<proteinExistence type="inferred from homology"/>
<comment type="caution">
    <text evidence="6">Lacks conserved residue(s) required for the propagation of feature annotation.</text>
</comment>
<accession>A0A385KNV4</accession>
<comment type="subcellular location">
    <subcellularLocation>
        <location evidence="6">Plastid</location>
        <location evidence="6">Chloroplast</location>
    </subcellularLocation>
</comment>
<feature type="domain" description="RNA polymerase Rpb1" evidence="8">
    <location>
        <begin position="93"/>
        <end position="158"/>
    </location>
</feature>
<dbReference type="Gene3D" id="1.10.1790.20">
    <property type="match status" value="1"/>
</dbReference>
<keyword evidence="3 6" id="KW-0808">Transferase</keyword>